<protein>
    <submittedName>
        <fullName evidence="6">MBL fold metallo-hydrolase</fullName>
    </submittedName>
</protein>
<dbReference type="PANTHER" id="PTHR42978:SF6">
    <property type="entry name" value="QUORUM-QUENCHING LACTONASE YTNP-RELATED"/>
    <property type="match status" value="1"/>
</dbReference>
<dbReference type="InterPro" id="IPR051013">
    <property type="entry name" value="MBL_superfamily_lactonases"/>
</dbReference>
<dbReference type="Proteomes" id="UP001161405">
    <property type="component" value="Unassembled WGS sequence"/>
</dbReference>
<comment type="similarity">
    <text evidence="1">Belongs to the metallo-beta-lactamase superfamily.</text>
</comment>
<evidence type="ECO:0000256" key="3">
    <source>
        <dbReference type="ARBA" id="ARBA00022801"/>
    </source>
</evidence>
<feature type="domain" description="Metallo-beta-lactamase" evidence="5">
    <location>
        <begin position="80"/>
        <end position="283"/>
    </location>
</feature>
<evidence type="ECO:0000259" key="5">
    <source>
        <dbReference type="SMART" id="SM00849"/>
    </source>
</evidence>
<dbReference type="CDD" id="cd07720">
    <property type="entry name" value="OPHC2-like_MBL-fold"/>
    <property type="match status" value="1"/>
</dbReference>
<evidence type="ECO:0000313" key="7">
    <source>
        <dbReference type="Proteomes" id="UP001161405"/>
    </source>
</evidence>
<gene>
    <name evidence="6" type="ORF">GCM10007879_01840</name>
</gene>
<evidence type="ECO:0000256" key="4">
    <source>
        <dbReference type="ARBA" id="ARBA00022833"/>
    </source>
</evidence>
<dbReference type="PANTHER" id="PTHR42978">
    <property type="entry name" value="QUORUM-QUENCHING LACTONASE YTNP-RELATED-RELATED"/>
    <property type="match status" value="1"/>
</dbReference>
<dbReference type="InterPro" id="IPR036866">
    <property type="entry name" value="RibonucZ/Hydroxyglut_hydro"/>
</dbReference>
<dbReference type="Pfam" id="PF00753">
    <property type="entry name" value="Lactamase_B"/>
    <property type="match status" value="1"/>
</dbReference>
<keyword evidence="3" id="KW-0378">Hydrolase</keyword>
<dbReference type="EMBL" id="BSNI01000001">
    <property type="protein sequence ID" value="GLQ15935.1"/>
    <property type="molecule type" value="Genomic_DNA"/>
</dbReference>
<dbReference type="InterPro" id="IPR001279">
    <property type="entry name" value="Metallo-B-lactamas"/>
</dbReference>
<accession>A0ABQ5UNP0</accession>
<dbReference type="RefSeq" id="WP_284361096.1">
    <property type="nucleotide sequence ID" value="NZ_BSNI01000001.1"/>
</dbReference>
<dbReference type="SUPFAM" id="SSF56281">
    <property type="entry name" value="Metallo-hydrolase/oxidoreductase"/>
    <property type="match status" value="1"/>
</dbReference>
<proteinExistence type="inferred from homology"/>
<reference evidence="6" key="1">
    <citation type="journal article" date="2014" name="Int. J. Syst. Evol. Microbiol.">
        <title>Complete genome of a new Firmicutes species belonging to the dominant human colonic microbiota ('Ruminococcus bicirculans') reveals two chromosomes and a selective capacity to utilize plant glucans.</title>
        <authorList>
            <consortium name="NISC Comparative Sequencing Program"/>
            <person name="Wegmann U."/>
            <person name="Louis P."/>
            <person name="Goesmann A."/>
            <person name="Henrissat B."/>
            <person name="Duncan S.H."/>
            <person name="Flint H.J."/>
        </authorList>
    </citation>
    <scope>NUCLEOTIDE SEQUENCE</scope>
    <source>
        <strain evidence="6">NBRC 107169</strain>
    </source>
</reference>
<organism evidence="6 7">
    <name type="scientific">Maritalea porphyrae</name>
    <dbReference type="NCBI Taxonomy" id="880732"/>
    <lineage>
        <taxon>Bacteria</taxon>
        <taxon>Pseudomonadati</taxon>
        <taxon>Pseudomonadota</taxon>
        <taxon>Alphaproteobacteria</taxon>
        <taxon>Hyphomicrobiales</taxon>
        <taxon>Devosiaceae</taxon>
        <taxon>Maritalea</taxon>
    </lineage>
</organism>
<comment type="caution">
    <text evidence="6">The sequence shown here is derived from an EMBL/GenBank/DDBJ whole genome shotgun (WGS) entry which is preliminary data.</text>
</comment>
<evidence type="ECO:0000256" key="2">
    <source>
        <dbReference type="ARBA" id="ARBA00022723"/>
    </source>
</evidence>
<evidence type="ECO:0000313" key="6">
    <source>
        <dbReference type="EMBL" id="GLQ15935.1"/>
    </source>
</evidence>
<dbReference type="SMART" id="SM00849">
    <property type="entry name" value="Lactamase_B"/>
    <property type="match status" value="1"/>
</dbReference>
<keyword evidence="4" id="KW-0862">Zinc</keyword>
<reference evidence="6" key="2">
    <citation type="submission" date="2023-01" db="EMBL/GenBank/DDBJ databases">
        <title>Draft genome sequence of Maritalea porphyrae strain NBRC 107169.</title>
        <authorList>
            <person name="Sun Q."/>
            <person name="Mori K."/>
        </authorList>
    </citation>
    <scope>NUCLEOTIDE SEQUENCE</scope>
    <source>
        <strain evidence="6">NBRC 107169</strain>
    </source>
</reference>
<evidence type="ECO:0000256" key="1">
    <source>
        <dbReference type="ARBA" id="ARBA00007749"/>
    </source>
</evidence>
<dbReference type="Gene3D" id="3.60.15.10">
    <property type="entry name" value="Ribonuclease Z/Hydroxyacylglutathione hydrolase-like"/>
    <property type="match status" value="1"/>
</dbReference>
<keyword evidence="2" id="KW-0479">Metal-binding</keyword>
<keyword evidence="7" id="KW-1185">Reference proteome</keyword>
<name>A0ABQ5UNP0_9HYPH</name>
<sequence length="304" mass="33075">MITRRGVIKAGLAGAAMIGFPGVTRAQVNTTIVNGESKLHVINDGFMQLPMGFVFGNAPEEELKALLATNQLALDAVAPPCNVTVLENETGLVVFDVGGGTNFLPSLGGFFDAFVEAGFEPDQVTDVVFTHAHPDHLWGIIDDFDEIIFPNAQYHIAQKEFDFWMADDTLSKMSPERQSFAVGAKNRLTELAEQFSFFAFGDEILPNVEAVDTSGHTVGHTAFAVHGETPTMIVGDALTHPIISFEKPHWPTGSDHDMDKGIATRKALLDRLSSDQMQIIGYHLTNNGVGRVERNVDAYRFVAG</sequence>